<dbReference type="GO" id="GO:0004735">
    <property type="term" value="F:pyrroline-5-carboxylate reductase activity"/>
    <property type="evidence" value="ECO:0007669"/>
    <property type="project" value="UniProtKB-UniRule"/>
</dbReference>
<comment type="subcellular location">
    <subcellularLocation>
        <location evidence="5">Cytoplasm</location>
    </subcellularLocation>
</comment>
<dbReference type="NCBIfam" id="TIGR00112">
    <property type="entry name" value="proC"/>
    <property type="match status" value="1"/>
</dbReference>
<dbReference type="GO" id="GO:0005737">
    <property type="term" value="C:cytoplasm"/>
    <property type="evidence" value="ECO:0007669"/>
    <property type="project" value="UniProtKB-SubCell"/>
</dbReference>
<dbReference type="UniPathway" id="UPA00098">
    <property type="reaction ID" value="UER00361"/>
</dbReference>
<dbReference type="RefSeq" id="WP_095275139.1">
    <property type="nucleotide sequence ID" value="NZ_CP047655.1"/>
</dbReference>
<dbReference type="InterPro" id="IPR029036">
    <property type="entry name" value="P5CR_dimer"/>
</dbReference>
<evidence type="ECO:0000259" key="10">
    <source>
        <dbReference type="Pfam" id="PF14748"/>
    </source>
</evidence>
<evidence type="ECO:0000256" key="5">
    <source>
        <dbReference type="HAMAP-Rule" id="MF_01925"/>
    </source>
</evidence>
<dbReference type="Proteomes" id="UP000215771">
    <property type="component" value="Unassembled WGS sequence"/>
</dbReference>
<dbReference type="InterPro" id="IPR053790">
    <property type="entry name" value="P5CR-like_CS"/>
</dbReference>
<dbReference type="PANTHER" id="PTHR11645">
    <property type="entry name" value="PYRROLINE-5-CARBOXYLATE REDUCTASE"/>
    <property type="match status" value="1"/>
</dbReference>
<keyword evidence="2 5" id="KW-0521">NADP</keyword>
<evidence type="ECO:0000256" key="4">
    <source>
        <dbReference type="ARBA" id="ARBA00058118"/>
    </source>
</evidence>
<evidence type="ECO:0000256" key="3">
    <source>
        <dbReference type="ARBA" id="ARBA00023002"/>
    </source>
</evidence>
<dbReference type="GO" id="GO:0055129">
    <property type="term" value="P:L-proline biosynthetic process"/>
    <property type="evidence" value="ECO:0007669"/>
    <property type="project" value="UniProtKB-UniRule"/>
</dbReference>
<comment type="pathway">
    <text evidence="5 8">Amino-acid biosynthesis; L-proline biosynthesis; L-proline from L-glutamate 5-semialdehyde: step 1/1.</text>
</comment>
<feature type="domain" description="Pyrroline-5-carboxylate reductase catalytic N-terminal" evidence="9">
    <location>
        <begin position="12"/>
        <end position="109"/>
    </location>
</feature>
<dbReference type="InterPro" id="IPR008927">
    <property type="entry name" value="6-PGluconate_DH-like_C_sf"/>
</dbReference>
<evidence type="ECO:0000256" key="8">
    <source>
        <dbReference type="RuleBase" id="RU003903"/>
    </source>
</evidence>
<evidence type="ECO:0000256" key="2">
    <source>
        <dbReference type="ARBA" id="ARBA00022857"/>
    </source>
</evidence>
<comment type="function">
    <text evidence="4 5">Catalyzes the reduction of 1-pyrroline-5-carboxylate (PCA) to L-proline.</text>
</comment>
<keyword evidence="5" id="KW-0963">Cytoplasm</keyword>
<dbReference type="EMBL" id="NQMQ01000001">
    <property type="protein sequence ID" value="PAJ71226.1"/>
    <property type="molecule type" value="Genomic_DNA"/>
</dbReference>
<evidence type="ECO:0000256" key="6">
    <source>
        <dbReference type="NCBIfam" id="TIGR00112"/>
    </source>
</evidence>
<dbReference type="Pfam" id="PF14748">
    <property type="entry name" value="P5CR_dimer"/>
    <property type="match status" value="1"/>
</dbReference>
<feature type="binding site" evidence="7">
    <location>
        <position position="64"/>
    </location>
    <ligand>
        <name>NADPH</name>
        <dbReference type="ChEBI" id="CHEBI:57783"/>
    </ligand>
</feature>
<reference evidence="11 12" key="1">
    <citation type="submission" date="2017-08" db="EMBL/GenBank/DDBJ databases">
        <authorList>
            <person name="de Groot N.N."/>
        </authorList>
    </citation>
    <scope>NUCLEOTIDE SEQUENCE [LARGE SCALE GENOMIC DNA]</scope>
    <source>
        <strain evidence="11 12">NBT06-6</strain>
    </source>
</reference>
<dbReference type="PANTHER" id="PTHR11645:SF0">
    <property type="entry name" value="PYRROLINE-5-CARBOXYLATE REDUCTASE 3"/>
    <property type="match status" value="1"/>
</dbReference>
<dbReference type="InterPro" id="IPR000304">
    <property type="entry name" value="Pyrroline-COOH_reductase"/>
</dbReference>
<gene>
    <name evidence="5 11" type="primary">proC</name>
    <name evidence="11" type="ORF">CIG21_00350</name>
</gene>
<evidence type="ECO:0000313" key="11">
    <source>
        <dbReference type="EMBL" id="PAJ71226.1"/>
    </source>
</evidence>
<comment type="catalytic activity">
    <reaction evidence="5 8">
        <text>L-proline + NADP(+) = (S)-1-pyrroline-5-carboxylate + NADPH + 2 H(+)</text>
        <dbReference type="Rhea" id="RHEA:14109"/>
        <dbReference type="ChEBI" id="CHEBI:15378"/>
        <dbReference type="ChEBI" id="CHEBI:17388"/>
        <dbReference type="ChEBI" id="CHEBI:57783"/>
        <dbReference type="ChEBI" id="CHEBI:58349"/>
        <dbReference type="ChEBI" id="CHEBI:60039"/>
        <dbReference type="EC" id="1.5.1.2"/>
    </reaction>
</comment>
<dbReference type="Gene3D" id="3.40.50.720">
    <property type="entry name" value="NAD(P)-binding Rossmann-like Domain"/>
    <property type="match status" value="1"/>
</dbReference>
<evidence type="ECO:0000313" key="12">
    <source>
        <dbReference type="Proteomes" id="UP000215771"/>
    </source>
</evidence>
<protein>
    <recommendedName>
        <fullName evidence="5 6">Pyrroline-5-carboxylate reductase</fullName>
        <shortName evidence="5">P5C reductase</shortName>
        <shortName evidence="5">P5CR</shortName>
        <ecNumber evidence="5 6">1.5.1.2</ecNumber>
    </recommendedName>
    <alternativeName>
        <fullName evidence="5">PCA reductase</fullName>
    </alternativeName>
</protein>
<organism evidence="11 12">
    <name type="scientific">Corynebacterium hadale</name>
    <dbReference type="NCBI Taxonomy" id="2026255"/>
    <lineage>
        <taxon>Bacteria</taxon>
        <taxon>Bacillati</taxon>
        <taxon>Actinomycetota</taxon>
        <taxon>Actinomycetes</taxon>
        <taxon>Mycobacteriales</taxon>
        <taxon>Corynebacteriaceae</taxon>
        <taxon>Corynebacterium</taxon>
    </lineage>
</organism>
<dbReference type="FunFam" id="1.10.3730.10:FF:000001">
    <property type="entry name" value="Pyrroline-5-carboxylate reductase"/>
    <property type="match status" value="1"/>
</dbReference>
<dbReference type="Gene3D" id="1.10.3730.10">
    <property type="entry name" value="ProC C-terminal domain-like"/>
    <property type="match status" value="1"/>
</dbReference>
<evidence type="ECO:0000256" key="1">
    <source>
        <dbReference type="ARBA" id="ARBA00005525"/>
    </source>
</evidence>
<comment type="caution">
    <text evidence="11">The sequence shown here is derived from an EMBL/GenBank/DDBJ whole genome shotgun (WGS) entry which is preliminary data.</text>
</comment>
<keyword evidence="5 8" id="KW-0641">Proline biosynthesis</keyword>
<dbReference type="PIRSF" id="PIRSF000193">
    <property type="entry name" value="Pyrrol-5-carb_rd"/>
    <property type="match status" value="1"/>
</dbReference>
<dbReference type="HAMAP" id="MF_01925">
    <property type="entry name" value="P5C_reductase"/>
    <property type="match status" value="1"/>
</dbReference>
<dbReference type="AlphaFoldDB" id="A0A269PG55"/>
<keyword evidence="3 5" id="KW-0560">Oxidoreductase</keyword>
<sequence>MESTTAPTFQGKIAILGAGSIGEALLSGLVASGIDPKQITATNRTAARRDELADRYGVNVTDDNNGAVSESQVAFLCVKPGQILGLIEDISTDIADSDSATVLVSMAAGISLQAMEEAVSAAGTPIVRVMPNTPMLVGKGVLAAAFGRFVDDEQHAAISQLLSAAGKLVEVKEKQMDAVTALSGSGPAYFFLVAEALVDAGVSLGLPRDLATELASATAAGAGAMLEGEQTPTELRAGVSSPAGTTVAAIRELEESGLRGAFYRATEACANRSAEIG</sequence>
<dbReference type="InterPro" id="IPR036291">
    <property type="entry name" value="NAD(P)-bd_dom_sf"/>
</dbReference>
<dbReference type="Pfam" id="PF03807">
    <property type="entry name" value="F420_oxidored"/>
    <property type="match status" value="1"/>
</dbReference>
<feature type="domain" description="Pyrroline-5-carboxylate reductase dimerisation" evidence="10">
    <location>
        <begin position="173"/>
        <end position="275"/>
    </location>
</feature>
<evidence type="ECO:0000259" key="9">
    <source>
        <dbReference type="Pfam" id="PF03807"/>
    </source>
</evidence>
<dbReference type="EC" id="1.5.1.2" evidence="5 6"/>
<dbReference type="SUPFAM" id="SSF51735">
    <property type="entry name" value="NAD(P)-binding Rossmann-fold domains"/>
    <property type="match status" value="1"/>
</dbReference>
<dbReference type="PROSITE" id="PS00521">
    <property type="entry name" value="P5CR"/>
    <property type="match status" value="1"/>
</dbReference>
<evidence type="ECO:0000256" key="7">
    <source>
        <dbReference type="PIRSR" id="PIRSR000193-1"/>
    </source>
</evidence>
<accession>A0A269PG55</accession>
<name>A0A269PG55_9CORY</name>
<comment type="similarity">
    <text evidence="1 5 8">Belongs to the pyrroline-5-carboxylate reductase family.</text>
</comment>
<proteinExistence type="inferred from homology"/>
<keyword evidence="5 8" id="KW-0028">Amino-acid biosynthesis</keyword>
<dbReference type="SUPFAM" id="SSF48179">
    <property type="entry name" value="6-phosphogluconate dehydrogenase C-terminal domain-like"/>
    <property type="match status" value="1"/>
</dbReference>
<dbReference type="InterPro" id="IPR028939">
    <property type="entry name" value="P5C_Rdtase_cat_N"/>
</dbReference>
<comment type="catalytic activity">
    <reaction evidence="5">
        <text>L-proline + NAD(+) = (S)-1-pyrroline-5-carboxylate + NADH + 2 H(+)</text>
        <dbReference type="Rhea" id="RHEA:14105"/>
        <dbReference type="ChEBI" id="CHEBI:15378"/>
        <dbReference type="ChEBI" id="CHEBI:17388"/>
        <dbReference type="ChEBI" id="CHEBI:57540"/>
        <dbReference type="ChEBI" id="CHEBI:57945"/>
        <dbReference type="ChEBI" id="CHEBI:60039"/>
        <dbReference type="EC" id="1.5.1.2"/>
    </reaction>
</comment>